<protein>
    <submittedName>
        <fullName evidence="2">Putative ixodegrin protein</fullName>
    </submittedName>
</protein>
<name>A0A0K8R7J9_IXORI</name>
<dbReference type="AlphaFoldDB" id="A0A0K8R7J9"/>
<dbReference type="EMBL" id="GADI01007339">
    <property type="protein sequence ID" value="JAA66469.1"/>
    <property type="molecule type" value="mRNA"/>
</dbReference>
<feature type="signal peptide" evidence="1">
    <location>
        <begin position="1"/>
        <end position="23"/>
    </location>
</feature>
<reference evidence="2" key="1">
    <citation type="submission" date="2012-12" db="EMBL/GenBank/DDBJ databases">
        <title>Identification and characterization of a phenylalanine ammonia-lyase gene family in Isatis indigotica Fort.</title>
        <authorList>
            <person name="Liu Q."/>
            <person name="Chen J."/>
            <person name="Zhou X."/>
            <person name="Di P."/>
            <person name="Xiao Y."/>
            <person name="Xuan H."/>
            <person name="Zhang L."/>
            <person name="Chen W."/>
        </authorList>
    </citation>
    <scope>NUCLEOTIDE SEQUENCE</scope>
    <source>
        <tissue evidence="2">Salivary gland</tissue>
    </source>
</reference>
<proteinExistence type="evidence at transcript level"/>
<sequence length="86" mass="9154">MNAFIAALVSCLLLTTLVITVSSQPTQNEDFAAVDPSAEGKLCSVNGDCTAEECCVDIAHGDMMTRTCQKKSGTFTECPYTAVEKK</sequence>
<keyword evidence="1" id="KW-0732">Signal</keyword>
<evidence type="ECO:0000256" key="1">
    <source>
        <dbReference type="SAM" id="SignalP"/>
    </source>
</evidence>
<feature type="chain" id="PRO_5005516629" evidence="1">
    <location>
        <begin position="24"/>
        <end position="86"/>
    </location>
</feature>
<accession>A0A0K8R7J9</accession>
<evidence type="ECO:0000313" key="2">
    <source>
        <dbReference type="EMBL" id="JAA66469.1"/>
    </source>
</evidence>
<organism evidence="2">
    <name type="scientific">Ixodes ricinus</name>
    <name type="common">Common tick</name>
    <name type="synonym">Acarus ricinus</name>
    <dbReference type="NCBI Taxonomy" id="34613"/>
    <lineage>
        <taxon>Eukaryota</taxon>
        <taxon>Metazoa</taxon>
        <taxon>Ecdysozoa</taxon>
        <taxon>Arthropoda</taxon>
        <taxon>Chelicerata</taxon>
        <taxon>Arachnida</taxon>
        <taxon>Acari</taxon>
        <taxon>Parasitiformes</taxon>
        <taxon>Ixodida</taxon>
        <taxon>Ixodoidea</taxon>
        <taxon>Ixodidae</taxon>
        <taxon>Ixodinae</taxon>
        <taxon>Ixodes</taxon>
    </lineage>
</organism>